<gene>
    <name evidence="2" type="ORF">F3B44_00585</name>
</gene>
<keyword evidence="1" id="KW-0812">Transmembrane</keyword>
<sequence>MQFSFISAAKMNILAAEMCILAAEIHISTAKMKLDSFLLQVCFECFGTLSRMKSYFSIVSLASCVSLASPYYRTLIGIYFMVM</sequence>
<keyword evidence="1" id="KW-1133">Transmembrane helix</keyword>
<proteinExistence type="predicted"/>
<keyword evidence="1" id="KW-0472">Membrane</keyword>
<reference evidence="2 3" key="1">
    <citation type="journal article" date="2019" name="Nat. Med.">
        <title>A library of human gut bacterial isolates paired with longitudinal multiomics data enables mechanistic microbiome research.</title>
        <authorList>
            <person name="Poyet M."/>
            <person name="Groussin M."/>
            <person name="Gibbons S.M."/>
            <person name="Avila-Pacheco J."/>
            <person name="Jiang X."/>
            <person name="Kearney S.M."/>
            <person name="Perrotta A.R."/>
            <person name="Berdy B."/>
            <person name="Zhao S."/>
            <person name="Lieberman T.D."/>
            <person name="Swanson P.K."/>
            <person name="Smith M."/>
            <person name="Roesemann S."/>
            <person name="Alexander J.E."/>
            <person name="Rich S.A."/>
            <person name="Livny J."/>
            <person name="Vlamakis H."/>
            <person name="Clish C."/>
            <person name="Bullock K."/>
            <person name="Deik A."/>
            <person name="Scott J."/>
            <person name="Pierce K.A."/>
            <person name="Xavier R.J."/>
            <person name="Alm E.J."/>
        </authorList>
    </citation>
    <scope>NUCLEOTIDE SEQUENCE [LARGE SCALE GENOMIC DNA]</scope>
    <source>
        <strain evidence="2 3">BIOML-A106</strain>
    </source>
</reference>
<comment type="caution">
    <text evidence="2">The sequence shown here is derived from an EMBL/GenBank/DDBJ whole genome shotgun (WGS) entry which is preliminary data.</text>
</comment>
<dbReference type="Proteomes" id="UP000479773">
    <property type="component" value="Unassembled WGS sequence"/>
</dbReference>
<feature type="transmembrane region" description="Helical" evidence="1">
    <location>
        <begin position="58"/>
        <end position="82"/>
    </location>
</feature>
<evidence type="ECO:0008006" key="4">
    <source>
        <dbReference type="Google" id="ProtNLM"/>
    </source>
</evidence>
<accession>A0A5M5PFD7</accession>
<protein>
    <recommendedName>
        <fullName evidence="4">Transmembrane protein</fullName>
    </recommendedName>
</protein>
<evidence type="ECO:0000313" key="3">
    <source>
        <dbReference type="Proteomes" id="UP000479773"/>
    </source>
</evidence>
<evidence type="ECO:0000313" key="2">
    <source>
        <dbReference type="EMBL" id="KAA4756284.1"/>
    </source>
</evidence>
<dbReference type="AlphaFoldDB" id="A0A5M5PFD7"/>
<name>A0A5M5PFD7_BACFG</name>
<evidence type="ECO:0000256" key="1">
    <source>
        <dbReference type="SAM" id="Phobius"/>
    </source>
</evidence>
<organism evidence="2 3">
    <name type="scientific">Bacteroides fragilis</name>
    <dbReference type="NCBI Taxonomy" id="817"/>
    <lineage>
        <taxon>Bacteria</taxon>
        <taxon>Pseudomonadati</taxon>
        <taxon>Bacteroidota</taxon>
        <taxon>Bacteroidia</taxon>
        <taxon>Bacteroidales</taxon>
        <taxon>Bacteroidaceae</taxon>
        <taxon>Bacteroides</taxon>
    </lineage>
</organism>
<dbReference type="EMBL" id="VWEQ01000001">
    <property type="protein sequence ID" value="KAA4756284.1"/>
    <property type="molecule type" value="Genomic_DNA"/>
</dbReference>